<dbReference type="Gene3D" id="3.10.20.30">
    <property type="match status" value="1"/>
</dbReference>
<accession>A0A1R1BSV6</accession>
<evidence type="ECO:0008006" key="3">
    <source>
        <dbReference type="Google" id="ProtNLM"/>
    </source>
</evidence>
<dbReference type="InterPro" id="IPR016155">
    <property type="entry name" value="Mopterin_synth/thiamin_S_b"/>
</dbReference>
<dbReference type="SUPFAM" id="SSF54285">
    <property type="entry name" value="MoaD/ThiS"/>
    <property type="match status" value="1"/>
</dbReference>
<sequence>MITVILPQFLTSLARNQQEIQVEVTDLAELENYLASSFPALKEKLWESNGTTKRNVLFVLNDNLIKFEDYKVIQFKQDDELNIILQFAGG</sequence>
<name>A0A1R1BSV6_PAEAM</name>
<dbReference type="AlphaFoldDB" id="A0A1R1BSV6"/>
<comment type="caution">
    <text evidence="1">The sequence shown here is derived from an EMBL/GenBank/DDBJ whole genome shotgun (WGS) entry which is preliminary data.</text>
</comment>
<dbReference type="Proteomes" id="UP000187134">
    <property type="component" value="Unassembled WGS sequence"/>
</dbReference>
<gene>
    <name evidence="1" type="ORF">BK131_16940</name>
</gene>
<proteinExistence type="predicted"/>
<protein>
    <recommendedName>
        <fullName evidence="3">MoaD/ThiS family protein</fullName>
    </recommendedName>
</protein>
<reference evidence="1 2" key="1">
    <citation type="submission" date="2016-11" db="EMBL/GenBank/DDBJ databases">
        <title>Paenibacillus species isolates.</title>
        <authorList>
            <person name="Beno S.M."/>
        </authorList>
    </citation>
    <scope>NUCLEOTIDE SEQUENCE [LARGE SCALE GENOMIC DNA]</scope>
    <source>
        <strain evidence="1 2">FSL H8-0246</strain>
    </source>
</reference>
<evidence type="ECO:0000313" key="2">
    <source>
        <dbReference type="Proteomes" id="UP000187134"/>
    </source>
</evidence>
<organism evidence="1 2">
    <name type="scientific">Paenibacillus amylolyticus</name>
    <dbReference type="NCBI Taxonomy" id="1451"/>
    <lineage>
        <taxon>Bacteria</taxon>
        <taxon>Bacillati</taxon>
        <taxon>Bacillota</taxon>
        <taxon>Bacilli</taxon>
        <taxon>Bacillales</taxon>
        <taxon>Paenibacillaceae</taxon>
        <taxon>Paenibacillus</taxon>
    </lineage>
</organism>
<dbReference type="InterPro" id="IPR012675">
    <property type="entry name" value="Beta-grasp_dom_sf"/>
</dbReference>
<dbReference type="EMBL" id="MRTJ01000006">
    <property type="protein sequence ID" value="OMF12925.1"/>
    <property type="molecule type" value="Genomic_DNA"/>
</dbReference>
<dbReference type="RefSeq" id="WP_076332500.1">
    <property type="nucleotide sequence ID" value="NZ_MRTJ01000006.1"/>
</dbReference>
<evidence type="ECO:0000313" key="1">
    <source>
        <dbReference type="EMBL" id="OMF12925.1"/>
    </source>
</evidence>